<dbReference type="PANTHER" id="PTHR30015:SF7">
    <property type="entry name" value="TYPE IV METHYL-DIRECTED RESTRICTION ENZYME ECOKMRR"/>
    <property type="match status" value="1"/>
</dbReference>
<dbReference type="GO" id="GO:0015666">
    <property type="term" value="F:restriction endodeoxyribonuclease activity"/>
    <property type="evidence" value="ECO:0007669"/>
    <property type="project" value="TreeGrafter"/>
</dbReference>
<dbReference type="Pfam" id="PF00570">
    <property type="entry name" value="HRDC"/>
    <property type="match status" value="1"/>
</dbReference>
<dbReference type="RefSeq" id="WP_176239326.1">
    <property type="nucleotide sequence ID" value="NZ_AP024412.1"/>
</dbReference>
<dbReference type="SUPFAM" id="SSF47819">
    <property type="entry name" value="HRDC-like"/>
    <property type="match status" value="2"/>
</dbReference>
<dbReference type="InterPro" id="IPR007560">
    <property type="entry name" value="Restrct_endonuc_IV_Mrr"/>
</dbReference>
<evidence type="ECO:0000313" key="2">
    <source>
        <dbReference type="EMBL" id="BCR36681.1"/>
    </source>
</evidence>
<dbReference type="InterPro" id="IPR011335">
    <property type="entry name" value="Restrct_endonuc-II-like"/>
</dbReference>
<dbReference type="Gene3D" id="1.10.150.80">
    <property type="entry name" value="HRDC domain"/>
    <property type="match status" value="2"/>
</dbReference>
<dbReference type="GO" id="GO:0000166">
    <property type="term" value="F:nucleotide binding"/>
    <property type="evidence" value="ECO:0007669"/>
    <property type="project" value="InterPro"/>
</dbReference>
<dbReference type="Pfam" id="PF04471">
    <property type="entry name" value="Mrr_cat"/>
    <property type="match status" value="1"/>
</dbReference>
<dbReference type="InterPro" id="IPR011856">
    <property type="entry name" value="tRNA_endonuc-like_dom_sf"/>
</dbReference>
<dbReference type="Proteomes" id="UP000620133">
    <property type="component" value="Chromosome"/>
</dbReference>
<dbReference type="InterPro" id="IPR002121">
    <property type="entry name" value="HRDC_dom"/>
</dbReference>
<feature type="domain" description="HRDC" evidence="1">
    <location>
        <begin position="185"/>
        <end position="266"/>
    </location>
</feature>
<feature type="domain" description="HRDC" evidence="1">
    <location>
        <begin position="268"/>
        <end position="346"/>
    </location>
</feature>
<dbReference type="PANTHER" id="PTHR30015">
    <property type="entry name" value="MRR RESTRICTION SYSTEM PROTEIN"/>
    <property type="match status" value="1"/>
</dbReference>
<reference evidence="2" key="1">
    <citation type="submission" date="2021-01" db="EMBL/GenBank/DDBJ databases">
        <title>Draft genome sequence of Acholeplasmataceae bacterium strain Mahy22.</title>
        <authorList>
            <person name="Watanabe M."/>
            <person name="Kojima H."/>
            <person name="Fukui M."/>
        </authorList>
    </citation>
    <scope>NUCLEOTIDE SEQUENCE</scope>
    <source>
        <strain evidence="2">Mahy22</strain>
    </source>
</reference>
<sequence length="346" mass="40167">MGLLKDLLRQTEKIDFLFPNSFEELMNNEYYDYDKFEWFLYYVFKLDGSKVEKIGKKGKGDGGADLILTIPQVEGGIRRIGVQAKYWKNRVGTEPINQLASAKSRHNLTDLWIITTSDLTTDAKKIAEVMDIKILRQDDVVKLIESIKERYENDIEKNGESSIEFLQIIKKIPIEKKVKKPIQKNPQNEEYIVLLKALRIELSKKYKLYPLYTVYNNEMIDAIIENKPVTLDSLSKIKGFGTKKVETFGNEIINFVKDSLTKKSKVVLEVDQNLIDLLLLERVKIAKYNKMLETDVYDDKVATYIAKMKPTNKETLLKVYGFKKENIDIFGDYLLKVISKYLDSNK</sequence>
<gene>
    <name evidence="2" type="ORF">MPAN_015740</name>
</gene>
<proteinExistence type="predicted"/>
<organism evidence="2 3">
    <name type="scientific">Mariniplasma anaerobium</name>
    <dbReference type="NCBI Taxonomy" id="2735436"/>
    <lineage>
        <taxon>Bacteria</taxon>
        <taxon>Bacillati</taxon>
        <taxon>Mycoplasmatota</taxon>
        <taxon>Mollicutes</taxon>
        <taxon>Acholeplasmatales</taxon>
        <taxon>Acholeplasmataceae</taxon>
        <taxon>Mariniplasma</taxon>
    </lineage>
</organism>
<protein>
    <recommendedName>
        <fullName evidence="1">HRDC domain-containing protein</fullName>
    </recommendedName>
</protein>
<dbReference type="AlphaFoldDB" id="A0A7U9THQ3"/>
<dbReference type="InterPro" id="IPR052906">
    <property type="entry name" value="Type_IV_Methyl-Rstrct_Enzyme"/>
</dbReference>
<dbReference type="InterPro" id="IPR010997">
    <property type="entry name" value="HRDC-like_sf"/>
</dbReference>
<dbReference type="GO" id="GO:0009307">
    <property type="term" value="P:DNA restriction-modification system"/>
    <property type="evidence" value="ECO:0007669"/>
    <property type="project" value="InterPro"/>
</dbReference>
<name>A0A7U9THQ3_9MOLU</name>
<evidence type="ECO:0000259" key="1">
    <source>
        <dbReference type="PROSITE" id="PS50967"/>
    </source>
</evidence>
<dbReference type="PROSITE" id="PS50967">
    <property type="entry name" value="HRDC"/>
    <property type="match status" value="2"/>
</dbReference>
<dbReference type="Gene3D" id="3.40.1350.10">
    <property type="match status" value="1"/>
</dbReference>
<dbReference type="GO" id="GO:0003677">
    <property type="term" value="F:DNA binding"/>
    <property type="evidence" value="ECO:0007669"/>
    <property type="project" value="InterPro"/>
</dbReference>
<keyword evidence="3" id="KW-1185">Reference proteome</keyword>
<accession>A0A7U9THQ3</accession>
<dbReference type="EMBL" id="AP024412">
    <property type="protein sequence ID" value="BCR36681.1"/>
    <property type="molecule type" value="Genomic_DNA"/>
</dbReference>
<dbReference type="SUPFAM" id="SSF52980">
    <property type="entry name" value="Restriction endonuclease-like"/>
    <property type="match status" value="1"/>
</dbReference>
<dbReference type="KEGG" id="manr:MPAN_015740"/>
<evidence type="ECO:0000313" key="3">
    <source>
        <dbReference type="Proteomes" id="UP000620133"/>
    </source>
</evidence>
<dbReference type="InterPro" id="IPR044876">
    <property type="entry name" value="HRDC_dom_sf"/>
</dbReference>